<evidence type="ECO:0000313" key="10">
    <source>
        <dbReference type="EMBL" id="KAF6212614.1"/>
    </source>
</evidence>
<dbReference type="InterPro" id="IPR036397">
    <property type="entry name" value="RNaseH_sf"/>
</dbReference>
<feature type="compositionally biased region" description="Polar residues" evidence="8">
    <location>
        <begin position="484"/>
        <end position="497"/>
    </location>
</feature>
<dbReference type="FunFam" id="1.10.340.70:FF:000004">
    <property type="entry name" value="Retrovirus-related Pol polyprotein from transposon 297-like Protein"/>
    <property type="match status" value="1"/>
</dbReference>
<evidence type="ECO:0000256" key="4">
    <source>
        <dbReference type="ARBA" id="ARBA00022722"/>
    </source>
</evidence>
<dbReference type="InterPro" id="IPR012337">
    <property type="entry name" value="RNaseH-like_sf"/>
</dbReference>
<feature type="compositionally biased region" description="Pro residues" evidence="8">
    <location>
        <begin position="517"/>
        <end position="528"/>
    </location>
</feature>
<dbReference type="GO" id="GO:0016787">
    <property type="term" value="F:hydrolase activity"/>
    <property type="evidence" value="ECO:0007669"/>
    <property type="project" value="UniProtKB-KW"/>
</dbReference>
<dbReference type="PANTHER" id="PTHR37984">
    <property type="entry name" value="PROTEIN CBG26694"/>
    <property type="match status" value="1"/>
</dbReference>
<dbReference type="SUPFAM" id="SSF56672">
    <property type="entry name" value="DNA/RNA polymerases"/>
    <property type="match status" value="1"/>
</dbReference>
<dbReference type="Pfam" id="PF17921">
    <property type="entry name" value="Integrase_H2C2"/>
    <property type="match status" value="1"/>
</dbReference>
<dbReference type="GO" id="GO:0003964">
    <property type="term" value="F:RNA-directed DNA polymerase activity"/>
    <property type="evidence" value="ECO:0007669"/>
    <property type="project" value="UniProtKB-KW"/>
</dbReference>
<feature type="domain" description="Integrase catalytic" evidence="9">
    <location>
        <begin position="237"/>
        <end position="400"/>
    </location>
</feature>
<keyword evidence="3" id="KW-0548">Nucleotidyltransferase</keyword>
<dbReference type="GO" id="GO:0003676">
    <property type="term" value="F:nucleic acid binding"/>
    <property type="evidence" value="ECO:0007669"/>
    <property type="project" value="InterPro"/>
</dbReference>
<name>A0A8S9XVK4_APOLU</name>
<dbReference type="InterPro" id="IPR001584">
    <property type="entry name" value="Integrase_cat-core"/>
</dbReference>
<proteinExistence type="predicted"/>
<evidence type="ECO:0000256" key="6">
    <source>
        <dbReference type="ARBA" id="ARBA00022801"/>
    </source>
</evidence>
<keyword evidence="5" id="KW-0255">Endonuclease</keyword>
<dbReference type="InterPro" id="IPR043502">
    <property type="entry name" value="DNA/RNA_pol_sf"/>
</dbReference>
<dbReference type="InterPro" id="IPR050951">
    <property type="entry name" value="Retrovirus_Pol_polyprotein"/>
</dbReference>
<feature type="compositionally biased region" description="Low complexity" evidence="8">
    <location>
        <begin position="434"/>
        <end position="449"/>
    </location>
</feature>
<dbReference type="AlphaFoldDB" id="A0A8S9XVK4"/>
<dbReference type="GO" id="GO:0015074">
    <property type="term" value="P:DNA integration"/>
    <property type="evidence" value="ECO:0007669"/>
    <property type="project" value="InterPro"/>
</dbReference>
<dbReference type="CDD" id="cd09274">
    <property type="entry name" value="RNase_HI_RT_Ty3"/>
    <property type="match status" value="1"/>
</dbReference>
<dbReference type="FunFam" id="3.30.420.10:FF:000063">
    <property type="entry name" value="Retrovirus-related Pol polyprotein from transposon 297-like Protein"/>
    <property type="match status" value="1"/>
</dbReference>
<dbReference type="EC" id="2.7.7.49" evidence="1"/>
<evidence type="ECO:0000313" key="11">
    <source>
        <dbReference type="Proteomes" id="UP000466442"/>
    </source>
</evidence>
<dbReference type="PANTHER" id="PTHR37984:SF7">
    <property type="entry name" value="INTEGRASE CATALYTIC DOMAIN-CONTAINING PROTEIN"/>
    <property type="match status" value="1"/>
</dbReference>
<dbReference type="GO" id="GO:0042575">
    <property type="term" value="C:DNA polymerase complex"/>
    <property type="evidence" value="ECO:0007669"/>
    <property type="project" value="UniProtKB-ARBA"/>
</dbReference>
<sequence>MNQFEKNYSQIEKELLAICFASDRFHYYIYGRPATVQSDHKPLQTLFKRDLARIPARLRRMRLQLMLYQLEVIYIPGKELVLADFLSRNLTSVTEKCQNDESDKYVHSIGSSIIGSQQFLQKFRSSTSLDETLKRIMMFIMQGWPRTLPLQVKPYAAVAHLISNEDGILLLQDKIIVPKDLRSLIMEEIHCDGHLGEEKCKAKARLRFYWPGMSTDIQNYIKSCCVCMRYRRSNQREPLMPYPTSDRPWQRVGSDILSFGGKEYLVIYDSYSKWIELDALHGKTAEALINHFRDKFARYGVVEELMCDNMPYNSNTFRKFASEFGFKVTTSSPTYPRSNGLSEKAVSIAKNLLRKGRDTKLALLHYRNSPILSLGMSPAQLFLGRQLKDKLPIVASQLELHPYSKDQVRAKLAQTSVSNQTYFNRGTKILSPLQEGQQVGVRTQQGQWQPGRVVKESVGPRSYLVNTPSGDTLRRNRFHLRPWPSQSKEISSPGEQSTPEKEVMPSPRPPSPRDSEPPVTPNQPPSSPTPTSQSLPDVNATPAGRQQRIRRPPGWLSNYETYHVTVD</sequence>
<evidence type="ECO:0000256" key="7">
    <source>
        <dbReference type="ARBA" id="ARBA00022918"/>
    </source>
</evidence>
<dbReference type="Gene3D" id="3.30.420.10">
    <property type="entry name" value="Ribonuclease H-like superfamily/Ribonuclease H"/>
    <property type="match status" value="1"/>
</dbReference>
<gene>
    <name evidence="10" type="ORF">GE061_013140</name>
</gene>
<keyword evidence="4" id="KW-0540">Nuclease</keyword>
<evidence type="ECO:0000256" key="3">
    <source>
        <dbReference type="ARBA" id="ARBA00022695"/>
    </source>
</evidence>
<reference evidence="10" key="1">
    <citation type="journal article" date="2021" name="Mol. Ecol. Resour.">
        <title>Apolygus lucorum genome provides insights into omnivorousness and mesophyll feeding.</title>
        <authorList>
            <person name="Liu Y."/>
            <person name="Liu H."/>
            <person name="Wang H."/>
            <person name="Huang T."/>
            <person name="Liu B."/>
            <person name="Yang B."/>
            <person name="Yin L."/>
            <person name="Li B."/>
            <person name="Zhang Y."/>
            <person name="Zhang S."/>
            <person name="Jiang F."/>
            <person name="Zhang X."/>
            <person name="Ren Y."/>
            <person name="Wang B."/>
            <person name="Wang S."/>
            <person name="Lu Y."/>
            <person name="Wu K."/>
            <person name="Fan W."/>
            <person name="Wang G."/>
        </authorList>
    </citation>
    <scope>NUCLEOTIDE SEQUENCE</scope>
    <source>
        <strain evidence="10">12Hb</strain>
    </source>
</reference>
<keyword evidence="2" id="KW-0808">Transferase</keyword>
<dbReference type="SUPFAM" id="SSF53098">
    <property type="entry name" value="Ribonuclease H-like"/>
    <property type="match status" value="1"/>
</dbReference>
<evidence type="ECO:0000256" key="8">
    <source>
        <dbReference type="SAM" id="MobiDB-lite"/>
    </source>
</evidence>
<protein>
    <recommendedName>
        <fullName evidence="1">RNA-directed DNA polymerase</fullName>
        <ecNumber evidence="1">2.7.7.49</ecNumber>
    </recommendedName>
</protein>
<organism evidence="10 11">
    <name type="scientific">Apolygus lucorum</name>
    <name type="common">Small green plant bug</name>
    <name type="synonym">Lygocoris lucorum</name>
    <dbReference type="NCBI Taxonomy" id="248454"/>
    <lineage>
        <taxon>Eukaryota</taxon>
        <taxon>Metazoa</taxon>
        <taxon>Ecdysozoa</taxon>
        <taxon>Arthropoda</taxon>
        <taxon>Hexapoda</taxon>
        <taxon>Insecta</taxon>
        <taxon>Pterygota</taxon>
        <taxon>Neoptera</taxon>
        <taxon>Paraneoptera</taxon>
        <taxon>Hemiptera</taxon>
        <taxon>Heteroptera</taxon>
        <taxon>Panheteroptera</taxon>
        <taxon>Cimicomorpha</taxon>
        <taxon>Miridae</taxon>
        <taxon>Mirini</taxon>
        <taxon>Apolygus</taxon>
    </lineage>
</organism>
<dbReference type="InterPro" id="IPR041373">
    <property type="entry name" value="RT_RNaseH"/>
</dbReference>
<dbReference type="InterPro" id="IPR041588">
    <property type="entry name" value="Integrase_H2C2"/>
</dbReference>
<evidence type="ECO:0000259" key="9">
    <source>
        <dbReference type="PROSITE" id="PS50994"/>
    </source>
</evidence>
<evidence type="ECO:0000256" key="1">
    <source>
        <dbReference type="ARBA" id="ARBA00012493"/>
    </source>
</evidence>
<dbReference type="PROSITE" id="PS50994">
    <property type="entry name" value="INTEGRASE"/>
    <property type="match status" value="1"/>
</dbReference>
<dbReference type="Proteomes" id="UP000466442">
    <property type="component" value="Unassembled WGS sequence"/>
</dbReference>
<evidence type="ECO:0000256" key="2">
    <source>
        <dbReference type="ARBA" id="ARBA00022679"/>
    </source>
</evidence>
<dbReference type="GO" id="GO:0004519">
    <property type="term" value="F:endonuclease activity"/>
    <property type="evidence" value="ECO:0007669"/>
    <property type="project" value="UniProtKB-KW"/>
</dbReference>
<dbReference type="OrthoDB" id="6618553at2759"/>
<dbReference type="Pfam" id="PF17917">
    <property type="entry name" value="RT_RNaseH"/>
    <property type="match status" value="1"/>
</dbReference>
<evidence type="ECO:0000256" key="5">
    <source>
        <dbReference type="ARBA" id="ARBA00022759"/>
    </source>
</evidence>
<dbReference type="Gene3D" id="1.10.340.70">
    <property type="match status" value="1"/>
</dbReference>
<dbReference type="EMBL" id="WIXP02000004">
    <property type="protein sequence ID" value="KAF6212614.1"/>
    <property type="molecule type" value="Genomic_DNA"/>
</dbReference>
<accession>A0A8S9XVK4</accession>
<keyword evidence="6" id="KW-0378">Hydrolase</keyword>
<keyword evidence="7" id="KW-0695">RNA-directed DNA polymerase</keyword>
<keyword evidence="11" id="KW-1185">Reference proteome</keyword>
<feature type="region of interest" description="Disordered" evidence="8">
    <location>
        <begin position="434"/>
        <end position="567"/>
    </location>
</feature>
<comment type="caution">
    <text evidence="10">The sequence shown here is derived from an EMBL/GenBank/DDBJ whole genome shotgun (WGS) entry which is preliminary data.</text>
</comment>